<gene>
    <name evidence="7" type="ORF">J2S35_001241</name>
</gene>
<dbReference type="Proteomes" id="UP001247307">
    <property type="component" value="Unassembled WGS sequence"/>
</dbReference>
<reference evidence="7" key="1">
    <citation type="submission" date="2023-07" db="EMBL/GenBank/DDBJ databases">
        <title>Sequencing the genomes of 1000 actinobacteria strains.</title>
        <authorList>
            <person name="Klenk H.-P."/>
        </authorList>
    </citation>
    <scope>NUCLEOTIDE SEQUENCE</scope>
    <source>
        <strain evidence="7">DSM 13988</strain>
    </source>
</reference>
<evidence type="ECO:0000256" key="1">
    <source>
        <dbReference type="ARBA" id="ARBA00011063"/>
    </source>
</evidence>
<dbReference type="InterPro" id="IPR050438">
    <property type="entry name" value="LMW_PTPase"/>
</dbReference>
<keyword evidence="8" id="KW-1185">Reference proteome</keyword>
<dbReference type="InterPro" id="IPR036196">
    <property type="entry name" value="Ptyr_pPase_sf"/>
</dbReference>
<dbReference type="CDD" id="cd16343">
    <property type="entry name" value="LMWPTP"/>
    <property type="match status" value="1"/>
</dbReference>
<dbReference type="Gene3D" id="3.40.50.2300">
    <property type="match status" value="1"/>
</dbReference>
<dbReference type="PANTHER" id="PTHR11717:SF7">
    <property type="entry name" value="LOW MOLECULAR WEIGHT PHOSPHOTYROSINE PROTEIN PHOSPHATASE"/>
    <property type="match status" value="1"/>
</dbReference>
<evidence type="ECO:0000256" key="5">
    <source>
        <dbReference type="PIRSR" id="PIRSR617867-1"/>
    </source>
</evidence>
<accession>A0AAE3YHU2</accession>
<dbReference type="GO" id="GO:0004725">
    <property type="term" value="F:protein tyrosine phosphatase activity"/>
    <property type="evidence" value="ECO:0007669"/>
    <property type="project" value="UniProtKB-EC"/>
</dbReference>
<dbReference type="InterPro" id="IPR017867">
    <property type="entry name" value="Tyr_phospatase_low_mol_wt"/>
</dbReference>
<comment type="caution">
    <text evidence="7">The sequence shown here is derived from an EMBL/GenBank/DDBJ whole genome shotgun (WGS) entry which is preliminary data.</text>
</comment>
<protein>
    <recommendedName>
        <fullName evidence="2">protein-tyrosine-phosphatase</fullName>
        <ecNumber evidence="2">3.1.3.48</ecNumber>
    </recommendedName>
</protein>
<keyword evidence="3 7" id="KW-0378">Hydrolase</keyword>
<evidence type="ECO:0000313" key="8">
    <source>
        <dbReference type="Proteomes" id="UP001247307"/>
    </source>
</evidence>
<name>A0AAE3YHU2_9MICC</name>
<dbReference type="SUPFAM" id="SSF52788">
    <property type="entry name" value="Phosphotyrosine protein phosphatases I"/>
    <property type="match status" value="1"/>
</dbReference>
<feature type="active site" description="Proton donor" evidence="5">
    <location>
        <position position="139"/>
    </location>
</feature>
<keyword evidence="4" id="KW-0904">Protein phosphatase</keyword>
<organism evidence="7 8">
    <name type="scientific">Falsarthrobacter nasiphocae</name>
    <dbReference type="NCBI Taxonomy" id="189863"/>
    <lineage>
        <taxon>Bacteria</taxon>
        <taxon>Bacillati</taxon>
        <taxon>Actinomycetota</taxon>
        <taxon>Actinomycetes</taxon>
        <taxon>Micrococcales</taxon>
        <taxon>Micrococcaceae</taxon>
        <taxon>Falsarthrobacter</taxon>
    </lineage>
</organism>
<dbReference type="EC" id="3.1.3.48" evidence="2"/>
<dbReference type="AlphaFoldDB" id="A0AAE3YHU2"/>
<feature type="active site" description="Nucleophile" evidence="5">
    <location>
        <position position="8"/>
    </location>
</feature>
<evidence type="ECO:0000256" key="4">
    <source>
        <dbReference type="ARBA" id="ARBA00022912"/>
    </source>
</evidence>
<evidence type="ECO:0000256" key="3">
    <source>
        <dbReference type="ARBA" id="ARBA00022801"/>
    </source>
</evidence>
<comment type="similarity">
    <text evidence="1">Belongs to the low molecular weight phosphotyrosine protein phosphatase family.</text>
</comment>
<dbReference type="EMBL" id="JAVDUI010000001">
    <property type="protein sequence ID" value="MDR6892301.1"/>
    <property type="molecule type" value="Genomic_DNA"/>
</dbReference>
<dbReference type="SMART" id="SM00226">
    <property type="entry name" value="LMWPc"/>
    <property type="match status" value="1"/>
</dbReference>
<dbReference type="InterPro" id="IPR023485">
    <property type="entry name" value="Ptyr_pPase"/>
</dbReference>
<sequence>MYRVAAVCTGNICRSPIAEFMLAEAVEEAGLSDHVSVESFAVSAYEEGNPMDRRARSWLVDNEVGEREDIDAHISRPITAQALEGLSLALALDVEHLAELRALAEGFPDDPANNPTIRLIGSFNPELETASPEEQGIYDPWYGGPEDFDKVSEMIRACVPGVIEFIRHELAARAVLDVE</sequence>
<evidence type="ECO:0000313" key="7">
    <source>
        <dbReference type="EMBL" id="MDR6892301.1"/>
    </source>
</evidence>
<dbReference type="PRINTS" id="PR00719">
    <property type="entry name" value="LMWPTPASE"/>
</dbReference>
<dbReference type="Pfam" id="PF01451">
    <property type="entry name" value="LMWPc"/>
    <property type="match status" value="1"/>
</dbReference>
<feature type="active site" evidence="5">
    <location>
        <position position="14"/>
    </location>
</feature>
<feature type="domain" description="Phosphotyrosine protein phosphatase I" evidence="6">
    <location>
        <begin position="2"/>
        <end position="165"/>
    </location>
</feature>
<evidence type="ECO:0000259" key="6">
    <source>
        <dbReference type="SMART" id="SM00226"/>
    </source>
</evidence>
<dbReference type="RefSeq" id="WP_309851090.1">
    <property type="nucleotide sequence ID" value="NZ_BAAAIU010000003.1"/>
</dbReference>
<proteinExistence type="inferred from homology"/>
<evidence type="ECO:0000256" key="2">
    <source>
        <dbReference type="ARBA" id="ARBA00013064"/>
    </source>
</evidence>
<dbReference type="PANTHER" id="PTHR11717">
    <property type="entry name" value="LOW MOLECULAR WEIGHT PROTEIN TYROSINE PHOSPHATASE"/>
    <property type="match status" value="1"/>
</dbReference>